<evidence type="ECO:0000313" key="2">
    <source>
        <dbReference type="Proteomes" id="UP000828390"/>
    </source>
</evidence>
<sequence length="74" mass="8043">MCVAGVVPRAAADYRCLMFLQVLYLEQLLTTDLMFVAGAVPRAAADYRCLMCVAGVVPRAAADYRSDVCCRCCT</sequence>
<dbReference type="Proteomes" id="UP000828390">
    <property type="component" value="Unassembled WGS sequence"/>
</dbReference>
<comment type="caution">
    <text evidence="1">The sequence shown here is derived from an EMBL/GenBank/DDBJ whole genome shotgun (WGS) entry which is preliminary data.</text>
</comment>
<reference evidence="1" key="1">
    <citation type="journal article" date="2019" name="bioRxiv">
        <title>The Genome of the Zebra Mussel, Dreissena polymorpha: A Resource for Invasive Species Research.</title>
        <authorList>
            <person name="McCartney M.A."/>
            <person name="Auch B."/>
            <person name="Kono T."/>
            <person name="Mallez S."/>
            <person name="Zhang Y."/>
            <person name="Obille A."/>
            <person name="Becker A."/>
            <person name="Abrahante J.E."/>
            <person name="Garbe J."/>
            <person name="Badalamenti J.P."/>
            <person name="Herman A."/>
            <person name="Mangelson H."/>
            <person name="Liachko I."/>
            <person name="Sullivan S."/>
            <person name="Sone E.D."/>
            <person name="Koren S."/>
            <person name="Silverstein K.A.T."/>
            <person name="Beckman K.B."/>
            <person name="Gohl D.M."/>
        </authorList>
    </citation>
    <scope>NUCLEOTIDE SEQUENCE</scope>
    <source>
        <strain evidence="1">Duluth1</strain>
        <tissue evidence="1">Whole animal</tissue>
    </source>
</reference>
<protein>
    <submittedName>
        <fullName evidence="1">Uncharacterized protein</fullName>
    </submittedName>
</protein>
<organism evidence="1 2">
    <name type="scientific">Dreissena polymorpha</name>
    <name type="common">Zebra mussel</name>
    <name type="synonym">Mytilus polymorpha</name>
    <dbReference type="NCBI Taxonomy" id="45954"/>
    <lineage>
        <taxon>Eukaryota</taxon>
        <taxon>Metazoa</taxon>
        <taxon>Spiralia</taxon>
        <taxon>Lophotrochozoa</taxon>
        <taxon>Mollusca</taxon>
        <taxon>Bivalvia</taxon>
        <taxon>Autobranchia</taxon>
        <taxon>Heteroconchia</taxon>
        <taxon>Euheterodonta</taxon>
        <taxon>Imparidentia</taxon>
        <taxon>Neoheterodontei</taxon>
        <taxon>Myida</taxon>
        <taxon>Dreissenoidea</taxon>
        <taxon>Dreissenidae</taxon>
        <taxon>Dreissena</taxon>
    </lineage>
</organism>
<proteinExistence type="predicted"/>
<gene>
    <name evidence="1" type="ORF">DPMN_170655</name>
</gene>
<name>A0A9D4DXQ7_DREPO</name>
<dbReference type="AlphaFoldDB" id="A0A9D4DXQ7"/>
<evidence type="ECO:0000313" key="1">
    <source>
        <dbReference type="EMBL" id="KAH3769388.1"/>
    </source>
</evidence>
<accession>A0A9D4DXQ7</accession>
<dbReference type="EMBL" id="JAIWYP010000009">
    <property type="protein sequence ID" value="KAH3769388.1"/>
    <property type="molecule type" value="Genomic_DNA"/>
</dbReference>
<reference evidence="1" key="2">
    <citation type="submission" date="2020-11" db="EMBL/GenBank/DDBJ databases">
        <authorList>
            <person name="McCartney M.A."/>
            <person name="Auch B."/>
            <person name="Kono T."/>
            <person name="Mallez S."/>
            <person name="Becker A."/>
            <person name="Gohl D.M."/>
            <person name="Silverstein K.A.T."/>
            <person name="Koren S."/>
            <person name="Bechman K.B."/>
            <person name="Herman A."/>
            <person name="Abrahante J.E."/>
            <person name="Garbe J."/>
        </authorList>
    </citation>
    <scope>NUCLEOTIDE SEQUENCE</scope>
    <source>
        <strain evidence="1">Duluth1</strain>
        <tissue evidence="1">Whole animal</tissue>
    </source>
</reference>
<keyword evidence="2" id="KW-1185">Reference proteome</keyword>